<accession>Q08UX7</accession>
<dbReference type="EMBL" id="AAMD01000123">
    <property type="protein sequence ID" value="EAU64299.1"/>
    <property type="molecule type" value="Genomic_DNA"/>
</dbReference>
<sequence>MSKLVWSIGGGGALLAGALTLWLQRPVELPAEDLFPTALLQINPATPPASPVRPHRAKALPPAPAVPAVSPSPSPSRAQAPVTVARRPPPVREEGTLATQLRGRIAVALRGDHPTLVARRDAVLSEFFASGKSQEPWTQEARTALERWRETITTSVLPVQWESTECYSAGCLAQVKFPDTASYEEAHRRVAGLQLGEVGPHMQLPPEHLPSGEVTVSWAVLRPEPL</sequence>
<organism evidence="3 5">
    <name type="scientific">Stigmatella aurantiaca (strain DW4/3-1)</name>
    <dbReference type="NCBI Taxonomy" id="378806"/>
    <lineage>
        <taxon>Bacteria</taxon>
        <taxon>Pseudomonadati</taxon>
        <taxon>Myxococcota</taxon>
        <taxon>Myxococcia</taxon>
        <taxon>Myxococcales</taxon>
        <taxon>Cystobacterineae</taxon>
        <taxon>Archangiaceae</taxon>
        <taxon>Stigmatella</taxon>
    </lineage>
</organism>
<dbReference type="AlphaFoldDB" id="Q08UX7"/>
<evidence type="ECO:0000313" key="5">
    <source>
        <dbReference type="Proteomes" id="UP000032702"/>
    </source>
</evidence>
<dbReference type="EMBL" id="CP002271">
    <property type="protein sequence ID" value="ADO68822.1"/>
    <property type="molecule type" value="Genomic_DNA"/>
</dbReference>
<feature type="region of interest" description="Disordered" evidence="1">
    <location>
        <begin position="46"/>
        <end position="88"/>
    </location>
</feature>
<gene>
    <name evidence="2" type="ordered locus">STAUR_1018</name>
    <name evidence="3" type="ORF">STIAU_0721</name>
</gene>
<keyword evidence="4" id="KW-1185">Reference proteome</keyword>
<proteinExistence type="predicted"/>
<evidence type="ECO:0000313" key="4">
    <source>
        <dbReference type="Proteomes" id="UP000001351"/>
    </source>
</evidence>
<dbReference type="OrthoDB" id="5525773at2"/>
<reference evidence="3 5" key="1">
    <citation type="submission" date="2006-04" db="EMBL/GenBank/DDBJ databases">
        <authorList>
            <person name="Nierman W.C."/>
        </authorList>
    </citation>
    <scope>NUCLEOTIDE SEQUENCE [LARGE SCALE GENOMIC DNA]</scope>
    <source>
        <strain evidence="3 5">DW4/3-1</strain>
    </source>
</reference>
<evidence type="ECO:0000256" key="1">
    <source>
        <dbReference type="SAM" id="MobiDB-lite"/>
    </source>
</evidence>
<dbReference type="KEGG" id="sur:STAUR_1018"/>
<dbReference type="PATRIC" id="fig|378806.16.peg.3220"/>
<dbReference type="Proteomes" id="UP000001351">
    <property type="component" value="Chromosome"/>
</dbReference>
<reference evidence="2 4" key="2">
    <citation type="journal article" date="2011" name="Mol. Biol. Evol.">
        <title>Comparative genomic analysis of fruiting body formation in Myxococcales.</title>
        <authorList>
            <person name="Huntley S."/>
            <person name="Hamann N."/>
            <person name="Wegener-Feldbrugge S."/>
            <person name="Treuner-Lange A."/>
            <person name="Kube M."/>
            <person name="Reinhardt R."/>
            <person name="Klages S."/>
            <person name="Muller R."/>
            <person name="Ronning C.M."/>
            <person name="Nierman W.C."/>
            <person name="Sogaard-Andersen L."/>
        </authorList>
    </citation>
    <scope>NUCLEOTIDE SEQUENCE [LARGE SCALE GENOMIC DNA]</scope>
    <source>
        <strain evidence="2 4">DW4/3-1</strain>
    </source>
</reference>
<evidence type="ECO:0000313" key="2">
    <source>
        <dbReference type="EMBL" id="ADO68822.1"/>
    </source>
</evidence>
<dbReference type="eggNOG" id="ENOG5032JVP">
    <property type="taxonomic scope" value="Bacteria"/>
</dbReference>
<feature type="compositionally biased region" description="Pro residues" evidence="1">
    <location>
        <begin position="61"/>
        <end position="74"/>
    </location>
</feature>
<dbReference type="Proteomes" id="UP000032702">
    <property type="component" value="Unassembled WGS sequence"/>
</dbReference>
<protein>
    <submittedName>
        <fullName evidence="2">Conserved uncharacterized protein</fullName>
    </submittedName>
</protein>
<name>Q08UX7_STIAD</name>
<dbReference type="HOGENOM" id="CLU_1224141_0_0_7"/>
<dbReference type="RefSeq" id="WP_002616764.1">
    <property type="nucleotide sequence ID" value="NC_014623.1"/>
</dbReference>
<feature type="compositionally biased region" description="Low complexity" evidence="1">
    <location>
        <begin position="75"/>
        <end position="86"/>
    </location>
</feature>
<evidence type="ECO:0000313" key="3">
    <source>
        <dbReference type="EMBL" id="EAU64299.1"/>
    </source>
</evidence>
<dbReference type="STRING" id="378806.STAUR_1018"/>